<evidence type="ECO:0000256" key="1">
    <source>
        <dbReference type="ARBA" id="ARBA00004123"/>
    </source>
</evidence>
<evidence type="ECO:0000256" key="3">
    <source>
        <dbReference type="ARBA" id="ARBA00023015"/>
    </source>
</evidence>
<dbReference type="OrthoDB" id="150687at2759"/>
<keyword evidence="3 7" id="KW-0805">Transcription regulation</keyword>
<evidence type="ECO:0000256" key="2">
    <source>
        <dbReference type="ARBA" id="ARBA00005716"/>
    </source>
</evidence>
<feature type="region of interest" description="Disordered" evidence="8">
    <location>
        <begin position="218"/>
        <end position="272"/>
    </location>
</feature>
<feature type="compositionally biased region" description="Low complexity" evidence="8">
    <location>
        <begin position="231"/>
        <end position="245"/>
    </location>
</feature>
<evidence type="ECO:0000256" key="7">
    <source>
        <dbReference type="RuleBase" id="RU364144"/>
    </source>
</evidence>
<dbReference type="GO" id="GO:0003712">
    <property type="term" value="F:transcription coregulator activity"/>
    <property type="evidence" value="ECO:0007669"/>
    <property type="project" value="InterPro"/>
</dbReference>
<gene>
    <name evidence="7" type="primary">MED8</name>
    <name evidence="9" type="ORF">OCBIM_22016568mg</name>
</gene>
<dbReference type="EMBL" id="KQ418368">
    <property type="protein sequence ID" value="KOF87581.1"/>
    <property type="molecule type" value="Genomic_DNA"/>
</dbReference>
<evidence type="ECO:0000313" key="9">
    <source>
        <dbReference type="EMBL" id="KOF87581.1"/>
    </source>
</evidence>
<sequence length="272" mass="30618">MQREEKQLEAALDTITQRISDLKNCIHSFLMKIEHEYASMSWPNALDNFALLSGQLNSLTRLLKSEKIPPLKNYVLLPLALSPDKDPELEKLTEGRLMIFNHEVVPVYLRTKPEPEVEEKFNELTCRLGPSSHDTTQPYMLYSQGKGIKNENMLVEDATVTRKQLNSLNKITSNIIDIINSAREEWESEANQKSAQPQTSSMADTNTLIQAITVGKGLKQPTPRRSENSHQNNNINTQPQTQKPPASANISKAPSTIKTNIKAASSHPYQRS</sequence>
<proteinExistence type="inferred from homology"/>
<dbReference type="AlphaFoldDB" id="A0A0L8HE54"/>
<comment type="subunit">
    <text evidence="7">Component of the Mediator complex.</text>
</comment>
<reference evidence="9" key="1">
    <citation type="submission" date="2015-07" db="EMBL/GenBank/DDBJ databases">
        <title>MeaNS - Measles Nucleotide Surveillance Program.</title>
        <authorList>
            <person name="Tran T."/>
            <person name="Druce J."/>
        </authorList>
    </citation>
    <scope>NUCLEOTIDE SEQUENCE</scope>
    <source>
        <strain evidence="9">UCB-OBI-ISO-001</strain>
        <tissue evidence="9">Gonad</tissue>
    </source>
</reference>
<comment type="subcellular location">
    <subcellularLocation>
        <location evidence="1 7">Nucleus</location>
    </subcellularLocation>
</comment>
<protein>
    <recommendedName>
        <fullName evidence="7">Mediator of RNA polymerase II transcription subunit 8</fullName>
    </recommendedName>
    <alternativeName>
        <fullName evidence="7">Mediator complex subunit 8</fullName>
    </alternativeName>
</protein>
<evidence type="ECO:0000256" key="5">
    <source>
        <dbReference type="ARBA" id="ARBA00023163"/>
    </source>
</evidence>
<dbReference type="OMA" id="FKLEHEY"/>
<dbReference type="KEGG" id="obi:106871197"/>
<dbReference type="STRING" id="37653.A0A0L8HE54"/>
<evidence type="ECO:0000256" key="4">
    <source>
        <dbReference type="ARBA" id="ARBA00023159"/>
    </source>
</evidence>
<feature type="compositionally biased region" description="Polar residues" evidence="8">
    <location>
        <begin position="248"/>
        <end position="272"/>
    </location>
</feature>
<accession>A0A0L8HE54</accession>
<dbReference type="InterPro" id="IPR019364">
    <property type="entry name" value="Mediatior_Med8_fun/met"/>
</dbReference>
<dbReference type="GO" id="GO:0006357">
    <property type="term" value="P:regulation of transcription by RNA polymerase II"/>
    <property type="evidence" value="ECO:0007669"/>
    <property type="project" value="InterPro"/>
</dbReference>
<organism evidence="9">
    <name type="scientific">Octopus bimaculoides</name>
    <name type="common">California two-spotted octopus</name>
    <dbReference type="NCBI Taxonomy" id="37653"/>
    <lineage>
        <taxon>Eukaryota</taxon>
        <taxon>Metazoa</taxon>
        <taxon>Spiralia</taxon>
        <taxon>Lophotrochozoa</taxon>
        <taxon>Mollusca</taxon>
        <taxon>Cephalopoda</taxon>
        <taxon>Coleoidea</taxon>
        <taxon>Octopodiformes</taxon>
        <taxon>Octopoda</taxon>
        <taxon>Incirrata</taxon>
        <taxon>Octopodidae</taxon>
        <taxon>Octopus</taxon>
    </lineage>
</organism>
<dbReference type="Gene3D" id="1.20.58.1710">
    <property type="match status" value="1"/>
</dbReference>
<evidence type="ECO:0000256" key="6">
    <source>
        <dbReference type="ARBA" id="ARBA00023242"/>
    </source>
</evidence>
<dbReference type="Pfam" id="PF10232">
    <property type="entry name" value="Med8"/>
    <property type="match status" value="1"/>
</dbReference>
<dbReference type="GO" id="GO:0070847">
    <property type="term" value="C:core mediator complex"/>
    <property type="evidence" value="ECO:0007669"/>
    <property type="project" value="TreeGrafter"/>
</dbReference>
<dbReference type="PANTHER" id="PTHR13074:SF9">
    <property type="entry name" value="MEDIATOR OF RNA POLYMERASE II TRANSCRIPTION SUBUNIT 8"/>
    <property type="match status" value="1"/>
</dbReference>
<evidence type="ECO:0000256" key="8">
    <source>
        <dbReference type="SAM" id="MobiDB-lite"/>
    </source>
</evidence>
<comment type="similarity">
    <text evidence="2 7">Belongs to the Mediator complex subunit 8 family.</text>
</comment>
<name>A0A0L8HE54_OCTBM</name>
<dbReference type="PANTHER" id="PTHR13074">
    <property type="entry name" value="MEDIATOR OF RNA POLYMERASE II TRANSCRIPTION SUBUNIT 8"/>
    <property type="match status" value="1"/>
</dbReference>
<keyword evidence="4 7" id="KW-0010">Activator</keyword>
<keyword evidence="6 7" id="KW-0539">Nucleus</keyword>
<dbReference type="GO" id="GO:0016592">
    <property type="term" value="C:mediator complex"/>
    <property type="evidence" value="ECO:0007669"/>
    <property type="project" value="InterPro"/>
</dbReference>
<dbReference type="GO" id="GO:0000978">
    <property type="term" value="F:RNA polymerase II cis-regulatory region sequence-specific DNA binding"/>
    <property type="evidence" value="ECO:0007669"/>
    <property type="project" value="TreeGrafter"/>
</dbReference>
<comment type="function">
    <text evidence="7">Component of the Mediator complex, a coactivator involved in the regulated transcription of nearly all RNA polymerase II-dependent genes. Mediator functions as a bridge to convey information from gene-specific regulatory proteins to the basal RNA polymerase II transcription machinery. Mediator is recruited to promoters by direct interactions with regulatory proteins and serves as a scaffold for the assembly of a functional preinitiation complex with RNA polymerase II and the general transcription factors.</text>
</comment>
<keyword evidence="5 7" id="KW-0804">Transcription</keyword>